<name>H5XL50_9PSEU</name>
<protein>
    <submittedName>
        <fullName evidence="2">Uncharacterized protein</fullName>
    </submittedName>
</protein>
<evidence type="ECO:0000256" key="1">
    <source>
        <dbReference type="SAM" id="MobiDB-lite"/>
    </source>
</evidence>
<gene>
    <name evidence="2" type="ORF">SaccyDRAFT_4752</name>
</gene>
<dbReference type="AlphaFoldDB" id="H5XL50"/>
<feature type="region of interest" description="Disordered" evidence="1">
    <location>
        <begin position="206"/>
        <end position="333"/>
    </location>
</feature>
<keyword evidence="3" id="KW-1185">Reference proteome</keyword>
<feature type="compositionally biased region" description="Low complexity" evidence="1">
    <location>
        <begin position="245"/>
        <end position="261"/>
    </location>
</feature>
<sequence>MVDESLPRDGFAVPLRLHNVLLALAGRLDDSALSDARELVARSHLDDAAELAVGALIAGRIMVRPSEQRELALVLEMSRSDAALADQLTVGESVSDHAHRFSRDNDPDAGISEALDRTLQVLPDVRTVHAVWRNTPAGSVPGPLPQRVVLIEIGPEAHPPAVAFRVDDALRRSGIRAVVEVTGPSAERTDYHEAALASATPVWLASGQASGDAGGSGSRSRSPRKITAGAARARAEATRRPSHAVVEPSVPMVEPSVPAQPEQHHTPPEPPAEEVPQAREESPQPVGVPEPQAADEVRPEPVDARPEPADVRPEPVEELPTPREEAEKPSFSAEELAELENRVAETTEMSPEEVAQLRAAIAEDSEKGREIAGLSASMVELPELDLDDPQLSERDRQLLRELHAELAERERAEAARANGAERSWGDSRPS</sequence>
<dbReference type="OrthoDB" id="5168860at2"/>
<organism evidence="2 3">
    <name type="scientific">Saccharomonospora cyanea NA-134</name>
    <dbReference type="NCBI Taxonomy" id="882082"/>
    <lineage>
        <taxon>Bacteria</taxon>
        <taxon>Bacillati</taxon>
        <taxon>Actinomycetota</taxon>
        <taxon>Actinomycetes</taxon>
        <taxon>Pseudonocardiales</taxon>
        <taxon>Pseudonocardiaceae</taxon>
        <taxon>Saccharomonospora</taxon>
    </lineage>
</organism>
<dbReference type="eggNOG" id="ENOG5033QJI">
    <property type="taxonomic scope" value="Bacteria"/>
</dbReference>
<accession>H5XL50</accession>
<proteinExistence type="predicted"/>
<dbReference type="Proteomes" id="UP000002791">
    <property type="component" value="Chromosome"/>
</dbReference>
<dbReference type="STRING" id="882082.SaccyDRAFT_4752"/>
<feature type="compositionally biased region" description="Basic and acidic residues" evidence="1">
    <location>
        <begin position="295"/>
        <end position="328"/>
    </location>
</feature>
<feature type="region of interest" description="Disordered" evidence="1">
    <location>
        <begin position="410"/>
        <end position="430"/>
    </location>
</feature>
<dbReference type="RefSeq" id="WP_005459912.1">
    <property type="nucleotide sequence ID" value="NZ_CM001440.1"/>
</dbReference>
<evidence type="ECO:0000313" key="2">
    <source>
        <dbReference type="EMBL" id="EHR63558.1"/>
    </source>
</evidence>
<dbReference type="HOGENOM" id="CLU_054946_0_0_11"/>
<dbReference type="EMBL" id="CM001440">
    <property type="protein sequence ID" value="EHR63558.1"/>
    <property type="molecule type" value="Genomic_DNA"/>
</dbReference>
<evidence type="ECO:0000313" key="3">
    <source>
        <dbReference type="Proteomes" id="UP000002791"/>
    </source>
</evidence>
<reference evidence="2 3" key="1">
    <citation type="submission" date="2011-11" db="EMBL/GenBank/DDBJ databases">
        <title>The Noncontiguous Finished sequence of Saccharomonospora cyanea NA-134.</title>
        <authorList>
            <consortium name="US DOE Joint Genome Institute"/>
            <person name="Lucas S."/>
            <person name="Han J."/>
            <person name="Lapidus A."/>
            <person name="Cheng J.-F."/>
            <person name="Goodwin L."/>
            <person name="Pitluck S."/>
            <person name="Peters L."/>
            <person name="Ovchinnikova G."/>
            <person name="Lu M."/>
            <person name="Detter J.C."/>
            <person name="Han C."/>
            <person name="Tapia R."/>
            <person name="Land M."/>
            <person name="Hauser L."/>
            <person name="Kyrpides N."/>
            <person name="Ivanova N."/>
            <person name="Pagani I."/>
            <person name="Brambilla E.-M."/>
            <person name="Klenk H.-P."/>
            <person name="Woyke T."/>
        </authorList>
    </citation>
    <scope>NUCLEOTIDE SEQUENCE [LARGE SCALE GENOMIC DNA]</scope>
    <source>
        <strain evidence="2 3">NA-134</strain>
    </source>
</reference>